<evidence type="ECO:0000313" key="9">
    <source>
        <dbReference type="Proteomes" id="UP000887574"/>
    </source>
</evidence>
<dbReference type="GO" id="GO:0019346">
    <property type="term" value="P:transsulfuration"/>
    <property type="evidence" value="ECO:0007669"/>
    <property type="project" value="InterPro"/>
</dbReference>
<dbReference type="Gene3D" id="3.40.640.10">
    <property type="entry name" value="Type I PLP-dependent aspartate aminotransferase-like (Major domain)"/>
    <property type="match status" value="1"/>
</dbReference>
<dbReference type="Proteomes" id="UP000887574">
    <property type="component" value="Unplaced"/>
</dbReference>
<evidence type="ECO:0000256" key="6">
    <source>
        <dbReference type="ARBA" id="ARBA00023192"/>
    </source>
</evidence>
<proteinExistence type="inferred from homology"/>
<dbReference type="InterPro" id="IPR015422">
    <property type="entry name" value="PyrdxlP-dep_Trfase_small"/>
</dbReference>
<keyword evidence="9" id="KW-1185">Reference proteome</keyword>
<dbReference type="InterPro" id="IPR015424">
    <property type="entry name" value="PyrdxlP-dep_Trfase"/>
</dbReference>
<name>A0A915EMC7_9BILA</name>
<dbReference type="SUPFAM" id="SSF53383">
    <property type="entry name" value="PLP-dependent transferases"/>
    <property type="match status" value="1"/>
</dbReference>
<accession>A0A915EMC7</accession>
<evidence type="ECO:0000256" key="4">
    <source>
        <dbReference type="ARBA" id="ARBA00012085"/>
    </source>
</evidence>
<evidence type="ECO:0000256" key="3">
    <source>
        <dbReference type="ARBA" id="ARBA00009077"/>
    </source>
</evidence>
<reference evidence="10" key="1">
    <citation type="submission" date="2022-11" db="UniProtKB">
        <authorList>
            <consortium name="WormBaseParasite"/>
        </authorList>
    </citation>
    <scope>IDENTIFICATION</scope>
</reference>
<evidence type="ECO:0000256" key="2">
    <source>
        <dbReference type="ARBA" id="ARBA00005038"/>
    </source>
</evidence>
<comment type="similarity">
    <text evidence="3 8">Belongs to the trans-sulfuration enzymes family.</text>
</comment>
<dbReference type="Gene3D" id="3.90.1150.10">
    <property type="entry name" value="Aspartate Aminotransferase, domain 1"/>
    <property type="match status" value="1"/>
</dbReference>
<keyword evidence="5 8" id="KW-0663">Pyridoxal phosphate</keyword>
<keyword evidence="6" id="KW-0028">Amino-acid biosynthesis</keyword>
<evidence type="ECO:0000313" key="10">
    <source>
        <dbReference type="WBParaSite" id="jg8341"/>
    </source>
</evidence>
<dbReference type="GO" id="GO:0019343">
    <property type="term" value="P:cysteine biosynthetic process via cystathionine"/>
    <property type="evidence" value="ECO:0007669"/>
    <property type="project" value="TreeGrafter"/>
</dbReference>
<comment type="pathway">
    <text evidence="2">Amino-acid biosynthesis; L-cysteine biosynthesis; L-cysteine from L-homocysteine and L-serine: step 2/2.</text>
</comment>
<dbReference type="GO" id="GO:0004123">
    <property type="term" value="F:cystathionine gamma-lyase activity"/>
    <property type="evidence" value="ECO:0007669"/>
    <property type="project" value="TreeGrafter"/>
</dbReference>
<dbReference type="AlphaFoldDB" id="A0A915EMC7"/>
<dbReference type="PANTHER" id="PTHR11808:SF15">
    <property type="entry name" value="CYSTATHIONINE GAMMA-LYASE"/>
    <property type="match status" value="1"/>
</dbReference>
<evidence type="ECO:0000256" key="5">
    <source>
        <dbReference type="ARBA" id="ARBA00022898"/>
    </source>
</evidence>
<dbReference type="GO" id="GO:0030170">
    <property type="term" value="F:pyridoxal phosphate binding"/>
    <property type="evidence" value="ECO:0007669"/>
    <property type="project" value="InterPro"/>
</dbReference>
<dbReference type="WBParaSite" id="jg8341">
    <property type="protein sequence ID" value="jg8341"/>
    <property type="gene ID" value="jg8341"/>
</dbReference>
<dbReference type="GO" id="GO:0005737">
    <property type="term" value="C:cytoplasm"/>
    <property type="evidence" value="ECO:0007669"/>
    <property type="project" value="TreeGrafter"/>
</dbReference>
<dbReference type="PANTHER" id="PTHR11808">
    <property type="entry name" value="TRANS-SULFURATION ENZYME FAMILY MEMBER"/>
    <property type="match status" value="1"/>
</dbReference>
<comment type="cofactor">
    <cofactor evidence="1 8">
        <name>pyridoxal 5'-phosphate</name>
        <dbReference type="ChEBI" id="CHEBI:597326"/>
    </cofactor>
</comment>
<keyword evidence="6" id="KW-0198">Cysteine biosynthesis</keyword>
<dbReference type="InterPro" id="IPR015421">
    <property type="entry name" value="PyrdxlP-dep_Trfase_major"/>
</dbReference>
<dbReference type="InterPro" id="IPR000277">
    <property type="entry name" value="Cys/Met-Metab_PyrdxlP-dep_enz"/>
</dbReference>
<evidence type="ECO:0000256" key="7">
    <source>
        <dbReference type="ARBA" id="ARBA00029853"/>
    </source>
</evidence>
<evidence type="ECO:0000256" key="8">
    <source>
        <dbReference type="RuleBase" id="RU362118"/>
    </source>
</evidence>
<protein>
    <recommendedName>
        <fullName evidence="4">cystathionine gamma-lyase</fullName>
        <ecNumber evidence="4">4.4.1.1</ecNumber>
    </recommendedName>
    <alternativeName>
        <fullName evidence="7">Gamma-cystathionase</fullName>
    </alternativeName>
</protein>
<dbReference type="Pfam" id="PF01053">
    <property type="entry name" value="Cys_Met_Meta_PP"/>
    <property type="match status" value="1"/>
</dbReference>
<sequence>MVWFESPSNPLMKLVDMEKMVKVVRKYGDDIIIVIDSTFMSPFFQNPISKGVDVVVHSVTKYINGHNDVMMGAVMTDSKEIDEHLLEQQRSIGSVPSAFDCYLVNRGVKTLHLRMERHHLNGLAVARFLENHTAVEKVHR</sequence>
<organism evidence="9 10">
    <name type="scientific">Ditylenchus dipsaci</name>
    <dbReference type="NCBI Taxonomy" id="166011"/>
    <lineage>
        <taxon>Eukaryota</taxon>
        <taxon>Metazoa</taxon>
        <taxon>Ecdysozoa</taxon>
        <taxon>Nematoda</taxon>
        <taxon>Chromadorea</taxon>
        <taxon>Rhabditida</taxon>
        <taxon>Tylenchina</taxon>
        <taxon>Tylenchomorpha</taxon>
        <taxon>Sphaerularioidea</taxon>
        <taxon>Anguinidae</taxon>
        <taxon>Anguininae</taxon>
        <taxon>Ditylenchus</taxon>
    </lineage>
</organism>
<evidence type="ECO:0000256" key="1">
    <source>
        <dbReference type="ARBA" id="ARBA00001933"/>
    </source>
</evidence>
<dbReference type="EC" id="4.4.1.1" evidence="4"/>